<dbReference type="Proteomes" id="UP000447434">
    <property type="component" value="Chromosome 17"/>
</dbReference>
<accession>A0A6A4P7D7</accession>
<dbReference type="EMBL" id="WOCE01000017">
    <property type="protein sequence ID" value="KAE9596414.1"/>
    <property type="molecule type" value="Genomic_DNA"/>
</dbReference>
<protein>
    <submittedName>
        <fullName evidence="1">Uncharacterized protein</fullName>
    </submittedName>
</protein>
<proteinExistence type="predicted"/>
<evidence type="ECO:0000313" key="2">
    <source>
        <dbReference type="Proteomes" id="UP000447434"/>
    </source>
</evidence>
<dbReference type="AlphaFoldDB" id="A0A6A4P7D7"/>
<gene>
    <name evidence="1" type="ORF">Lalb_Chr17g0349031</name>
</gene>
<sequence>MCCPGKVCMLCICLILVVITIGMLFGFGVFKHGFHKIKDTVSYCDYCGGGGGGGRPFLGYAPPPLF</sequence>
<comment type="caution">
    <text evidence="1">The sequence shown here is derived from an EMBL/GenBank/DDBJ whole genome shotgun (WGS) entry which is preliminary data.</text>
</comment>
<keyword evidence="2" id="KW-1185">Reference proteome</keyword>
<dbReference type="PANTHER" id="PTHR36753">
    <property type="entry name" value="TRANSMEMBRANE PROTEIN"/>
    <property type="match status" value="1"/>
</dbReference>
<reference evidence="2" key="1">
    <citation type="journal article" date="2020" name="Nat. Commun.">
        <title>Genome sequence of the cluster root forming white lupin.</title>
        <authorList>
            <person name="Hufnagel B."/>
            <person name="Marques A."/>
            <person name="Soriano A."/>
            <person name="Marques L."/>
            <person name="Divol F."/>
            <person name="Doumas P."/>
            <person name="Sallet E."/>
            <person name="Mancinotti D."/>
            <person name="Carrere S."/>
            <person name="Marande W."/>
            <person name="Arribat S."/>
            <person name="Keller J."/>
            <person name="Huneau C."/>
            <person name="Blein T."/>
            <person name="Aime D."/>
            <person name="Laguerre M."/>
            <person name="Taylor J."/>
            <person name="Schubert V."/>
            <person name="Nelson M."/>
            <person name="Geu-Flores F."/>
            <person name="Crespi M."/>
            <person name="Gallardo-Guerrero K."/>
            <person name="Delaux P.-M."/>
            <person name="Salse J."/>
            <person name="Berges H."/>
            <person name="Guyot R."/>
            <person name="Gouzy J."/>
            <person name="Peret B."/>
        </authorList>
    </citation>
    <scope>NUCLEOTIDE SEQUENCE [LARGE SCALE GENOMIC DNA]</scope>
    <source>
        <strain evidence="2">cv. Amiga</strain>
    </source>
</reference>
<organism evidence="1 2">
    <name type="scientific">Lupinus albus</name>
    <name type="common">White lupine</name>
    <name type="synonym">Lupinus termis</name>
    <dbReference type="NCBI Taxonomy" id="3870"/>
    <lineage>
        <taxon>Eukaryota</taxon>
        <taxon>Viridiplantae</taxon>
        <taxon>Streptophyta</taxon>
        <taxon>Embryophyta</taxon>
        <taxon>Tracheophyta</taxon>
        <taxon>Spermatophyta</taxon>
        <taxon>Magnoliopsida</taxon>
        <taxon>eudicotyledons</taxon>
        <taxon>Gunneridae</taxon>
        <taxon>Pentapetalae</taxon>
        <taxon>rosids</taxon>
        <taxon>fabids</taxon>
        <taxon>Fabales</taxon>
        <taxon>Fabaceae</taxon>
        <taxon>Papilionoideae</taxon>
        <taxon>50 kb inversion clade</taxon>
        <taxon>genistoids sensu lato</taxon>
        <taxon>core genistoids</taxon>
        <taxon>Genisteae</taxon>
        <taxon>Lupinus</taxon>
    </lineage>
</organism>
<evidence type="ECO:0000313" key="1">
    <source>
        <dbReference type="EMBL" id="KAE9596414.1"/>
    </source>
</evidence>
<dbReference type="PANTHER" id="PTHR36753:SF2">
    <property type="entry name" value="TRANSMEMBRANE PROTEIN"/>
    <property type="match status" value="1"/>
</dbReference>
<name>A0A6A4P7D7_LUPAL</name>